<feature type="repeat" description="TPR" evidence="3">
    <location>
        <begin position="175"/>
        <end position="208"/>
    </location>
</feature>
<dbReference type="Gene3D" id="3.40.50.2000">
    <property type="entry name" value="Glycogen Phosphorylase B"/>
    <property type="match status" value="1"/>
</dbReference>
<evidence type="ECO:0000256" key="3">
    <source>
        <dbReference type="PROSITE-ProRule" id="PRU00339"/>
    </source>
</evidence>
<organism evidence="4 5">
    <name type="scientific">Paraburkholderia phenazinium</name>
    <dbReference type="NCBI Taxonomy" id="60549"/>
    <lineage>
        <taxon>Bacteria</taxon>
        <taxon>Pseudomonadati</taxon>
        <taxon>Pseudomonadota</taxon>
        <taxon>Betaproteobacteria</taxon>
        <taxon>Burkholderiales</taxon>
        <taxon>Burkholderiaceae</taxon>
        <taxon>Paraburkholderia</taxon>
    </lineage>
</organism>
<dbReference type="EMBL" id="FNCJ01000016">
    <property type="protein sequence ID" value="SDI06088.1"/>
    <property type="molecule type" value="Genomic_DNA"/>
</dbReference>
<dbReference type="RefSeq" id="WP_090690078.1">
    <property type="nucleotide sequence ID" value="NZ_FNCJ01000016.1"/>
</dbReference>
<evidence type="ECO:0000313" key="5">
    <source>
        <dbReference type="Proteomes" id="UP000199706"/>
    </source>
</evidence>
<proteinExistence type="predicted"/>
<dbReference type="Pfam" id="PF13431">
    <property type="entry name" value="TPR_17"/>
    <property type="match status" value="1"/>
</dbReference>
<dbReference type="Pfam" id="PF07721">
    <property type="entry name" value="TPR_4"/>
    <property type="match status" value="2"/>
</dbReference>
<keyword evidence="1" id="KW-0677">Repeat</keyword>
<name>A0A1G8HHG0_9BURK</name>
<dbReference type="SUPFAM" id="SSF53756">
    <property type="entry name" value="UDP-Glycosyltransferase/glycogen phosphorylase"/>
    <property type="match status" value="1"/>
</dbReference>
<dbReference type="Proteomes" id="UP000199706">
    <property type="component" value="Unassembled WGS sequence"/>
</dbReference>
<feature type="repeat" description="TPR" evidence="3">
    <location>
        <begin position="141"/>
        <end position="174"/>
    </location>
</feature>
<dbReference type="InterPro" id="IPR011717">
    <property type="entry name" value="TPR-4"/>
</dbReference>
<reference evidence="4 5" key="1">
    <citation type="submission" date="2016-10" db="EMBL/GenBank/DDBJ databases">
        <authorList>
            <person name="de Groot N.N."/>
        </authorList>
    </citation>
    <scope>NUCLEOTIDE SEQUENCE [LARGE SCALE GENOMIC DNA]</scope>
    <source>
        <strain evidence="4 5">LMG 2247</strain>
    </source>
</reference>
<dbReference type="SMART" id="SM00028">
    <property type="entry name" value="TPR"/>
    <property type="match status" value="4"/>
</dbReference>
<evidence type="ECO:0000313" key="4">
    <source>
        <dbReference type="EMBL" id="SDI06088.1"/>
    </source>
</evidence>
<protein>
    <submittedName>
        <fullName evidence="4">Tfp pilus assembly protein PilF</fullName>
    </submittedName>
</protein>
<dbReference type="SUPFAM" id="SSF48452">
    <property type="entry name" value="TPR-like"/>
    <property type="match status" value="1"/>
</dbReference>
<dbReference type="OrthoDB" id="9814129at2"/>
<dbReference type="Gene3D" id="1.25.40.10">
    <property type="entry name" value="Tetratricopeptide repeat domain"/>
    <property type="match status" value="1"/>
</dbReference>
<dbReference type="PANTHER" id="PTHR45586:SF1">
    <property type="entry name" value="LIPOPOLYSACCHARIDE ASSEMBLY PROTEIN B"/>
    <property type="match status" value="1"/>
</dbReference>
<dbReference type="PROSITE" id="PS50005">
    <property type="entry name" value="TPR"/>
    <property type="match status" value="2"/>
</dbReference>
<evidence type="ECO:0000256" key="2">
    <source>
        <dbReference type="ARBA" id="ARBA00022803"/>
    </source>
</evidence>
<evidence type="ECO:0000256" key="1">
    <source>
        <dbReference type="ARBA" id="ARBA00022737"/>
    </source>
</evidence>
<dbReference type="AlphaFoldDB" id="A0A1G8HHG0"/>
<keyword evidence="2 3" id="KW-0802">TPR repeat</keyword>
<gene>
    <name evidence="4" type="ORF">SAMN05216466_116153</name>
</gene>
<dbReference type="InterPro" id="IPR051012">
    <property type="entry name" value="CellSynth/LPSAsmb/PSIAsmb"/>
</dbReference>
<dbReference type="PANTHER" id="PTHR45586">
    <property type="entry name" value="TPR REPEAT-CONTAINING PROTEIN PA4667"/>
    <property type="match status" value="1"/>
</dbReference>
<dbReference type="InterPro" id="IPR019734">
    <property type="entry name" value="TPR_rpt"/>
</dbReference>
<dbReference type="InterPro" id="IPR011990">
    <property type="entry name" value="TPR-like_helical_dom_sf"/>
</dbReference>
<sequence length="612" mass="67565">MSNEIASRLERIDELTTQGDLVGAWRLLEAQRTSHPSDPGVLTATGRLLRLRGRHVEARVLLEHTLQDVPDDTRAQIELAYIARDLGEAEAAHAWFERAYRDHAQGEAWVLDWIDLLCGQGGFELAQRVAAAYCERVPGHARGWFCLGLAYQLGKRHDLVLDAYERAMQLDQAVHMLRNNMAAAYLELKSYDKAQSLLEKTLRDDPGNAFAWTNLANVLLKSGDPAAAQVAAERACALAPDYPVALQIYTNVLKELQDWERALGIAQRAASLEPGNASHVWSLAMLQLLCGDYATGWQNHEARWDGSPELLGTFPNLPGPCWTGQSLAGKTLFVWSEQGYGDVLQFVRFLPLIARHVRHAGGKLVFCCPMNLRALVRRSLGDQVETIVAHDQPLSWPGCDYHLPLASLPLMLGVTLDQLPVASPYLEADCAKVEVWRSRCAPAARRIRVGLVWSGSRIHQRNPLRSVDPLAFASAFGPVQGVDFVSVQIGADGEAEARDMCEAGLALTDPTSELTSFDDTAALLQSLDLVITVCTSVAHLAGALGLPTWVLLDVNPHWVWMTGRSDSPWYPSIRLYRQQEYGRWEPVLALVARDLAAFVKTATPQLVERASA</sequence>
<dbReference type="GO" id="GO:0042802">
    <property type="term" value="F:identical protein binding"/>
    <property type="evidence" value="ECO:0007669"/>
    <property type="project" value="InterPro"/>
</dbReference>
<accession>A0A1G8HHG0</accession>